<dbReference type="Gramene" id="OIT37051">
    <property type="protein sequence ID" value="OIT37051"/>
    <property type="gene ID" value="A4A49_53887"/>
</dbReference>
<evidence type="ECO:0000313" key="3">
    <source>
        <dbReference type="EMBL" id="OIT37051.1"/>
    </source>
</evidence>
<evidence type="ECO:0000313" key="4">
    <source>
        <dbReference type="Proteomes" id="UP000187609"/>
    </source>
</evidence>
<accession>A0A314L5L7</accession>
<comment type="caution">
    <text evidence="3">The sequence shown here is derived from an EMBL/GenBank/DDBJ whole genome shotgun (WGS) entry which is preliminary data.</text>
</comment>
<reference evidence="3" key="1">
    <citation type="submission" date="2016-11" db="EMBL/GenBank/DDBJ databases">
        <title>The genome of Nicotiana attenuata.</title>
        <authorList>
            <person name="Xu S."/>
            <person name="Brockmoeller T."/>
            <person name="Gaquerel E."/>
            <person name="Navarro A."/>
            <person name="Kuhl H."/>
            <person name="Gase K."/>
            <person name="Ling Z."/>
            <person name="Zhou W."/>
            <person name="Kreitzer C."/>
            <person name="Stanke M."/>
            <person name="Tang H."/>
            <person name="Lyons E."/>
            <person name="Pandey P."/>
            <person name="Pandey S.P."/>
            <person name="Timmermann B."/>
            <person name="Baldwin I.T."/>
        </authorList>
    </citation>
    <scope>NUCLEOTIDE SEQUENCE [LARGE SCALE GENOMIC DNA]</scope>
    <source>
        <strain evidence="3">UT</strain>
    </source>
</reference>
<dbReference type="AlphaFoldDB" id="A0A314L5L7"/>
<keyword evidence="4" id="KW-1185">Reference proteome</keyword>
<dbReference type="Pfam" id="PF20167">
    <property type="entry name" value="Transposase_32"/>
    <property type="match status" value="1"/>
</dbReference>
<feature type="region of interest" description="Disordered" evidence="1">
    <location>
        <begin position="37"/>
        <end position="77"/>
    </location>
</feature>
<evidence type="ECO:0000256" key="1">
    <source>
        <dbReference type="SAM" id="MobiDB-lite"/>
    </source>
</evidence>
<sequence length="423" mass="48806">MEKRILSSSTATRKCRRFQKTHNLKETVDLESSLDSDFLKTDNESSEASEDLPISQKKEGKRPMEQTPKKSACNIGKVESTDFKPEDKLNFYGPSEKSRFESYKSKSMVYGRFVSLSLMKNLHYDVIAIFDFQRLSSLFDTIGNSVYEEPVRMFYANMFVNDKDDLESMVLGTRIVLDSYQIEKIFSAKFHGYDVFVQNSWPKDFEVSLEEAKDFLSDNPPDIGPKNLKFEHRVLSHMIATTLLPKTRSLCTLTTRYIFILYYLVNNKRLHWFVWIHQYMLESIRDISSSAACLPYDFLISHILEVMKLNLTPFSPKHIASTYDKTAFSMMSYTLSDEGRAGVPNLKEIQQNIDGVKILLIAMKEHVDKIREVTKEIGTNVAKLRMDMGAMRRQGIRAFNSMTEKMEKSPKKLKPPMTPSAPK</sequence>
<dbReference type="EMBL" id="MJEQ01000355">
    <property type="protein sequence ID" value="OIT37051.1"/>
    <property type="molecule type" value="Genomic_DNA"/>
</dbReference>
<dbReference type="InterPro" id="IPR046796">
    <property type="entry name" value="Transposase_32_dom"/>
</dbReference>
<feature type="compositionally biased region" description="Basic and acidic residues" evidence="1">
    <location>
        <begin position="56"/>
        <end position="68"/>
    </location>
</feature>
<feature type="domain" description="Putative plant transposon protein" evidence="2">
    <location>
        <begin position="143"/>
        <end position="305"/>
    </location>
</feature>
<evidence type="ECO:0000259" key="2">
    <source>
        <dbReference type="Pfam" id="PF20167"/>
    </source>
</evidence>
<organism evidence="3 4">
    <name type="scientific">Nicotiana attenuata</name>
    <name type="common">Coyote tobacco</name>
    <dbReference type="NCBI Taxonomy" id="49451"/>
    <lineage>
        <taxon>Eukaryota</taxon>
        <taxon>Viridiplantae</taxon>
        <taxon>Streptophyta</taxon>
        <taxon>Embryophyta</taxon>
        <taxon>Tracheophyta</taxon>
        <taxon>Spermatophyta</taxon>
        <taxon>Magnoliopsida</taxon>
        <taxon>eudicotyledons</taxon>
        <taxon>Gunneridae</taxon>
        <taxon>Pentapetalae</taxon>
        <taxon>asterids</taxon>
        <taxon>lamiids</taxon>
        <taxon>Solanales</taxon>
        <taxon>Solanaceae</taxon>
        <taxon>Nicotianoideae</taxon>
        <taxon>Nicotianeae</taxon>
        <taxon>Nicotiana</taxon>
    </lineage>
</organism>
<proteinExistence type="predicted"/>
<gene>
    <name evidence="3" type="ORF">A4A49_53887</name>
</gene>
<feature type="region of interest" description="Disordered" evidence="1">
    <location>
        <begin position="403"/>
        <end position="423"/>
    </location>
</feature>
<dbReference type="Proteomes" id="UP000187609">
    <property type="component" value="Unassembled WGS sequence"/>
</dbReference>
<dbReference type="SMR" id="A0A314L5L7"/>
<name>A0A314L5L7_NICAT</name>
<protein>
    <recommendedName>
        <fullName evidence="2">Putative plant transposon protein domain-containing protein</fullName>
    </recommendedName>
</protein>